<gene>
    <name evidence="1" type="ORF">PBV87_09525</name>
</gene>
<dbReference type="RefSeq" id="WP_271012071.1">
    <property type="nucleotide sequence ID" value="NZ_JAQIFT010000040.1"/>
</dbReference>
<evidence type="ECO:0000313" key="2">
    <source>
        <dbReference type="Proteomes" id="UP001169242"/>
    </source>
</evidence>
<reference evidence="1" key="1">
    <citation type="journal article" date="2023" name="Int. J. Syst. Evol. Microbiol.">
        <title>&lt;i&gt;Holtiella tumoricola&lt;/i&gt; gen. nov. sp. nov., isolated from a human clinical sample.</title>
        <authorList>
            <person name="Allen-Vercoe E."/>
            <person name="Daigneault M.C."/>
            <person name="Vancuren S.J."/>
            <person name="Cochrane K."/>
            <person name="O'Neal L.L."/>
            <person name="Sankaranarayanan K."/>
            <person name="Lawson P.A."/>
        </authorList>
    </citation>
    <scope>NUCLEOTIDE SEQUENCE</scope>
    <source>
        <strain evidence="1">CC70A</strain>
    </source>
</reference>
<dbReference type="AlphaFoldDB" id="A0AA42J103"/>
<dbReference type="EMBL" id="JAQIFT010000040">
    <property type="protein sequence ID" value="MDA3731716.1"/>
    <property type="molecule type" value="Genomic_DNA"/>
</dbReference>
<comment type="caution">
    <text evidence="1">The sequence shown here is derived from an EMBL/GenBank/DDBJ whole genome shotgun (WGS) entry which is preliminary data.</text>
</comment>
<organism evidence="1 2">
    <name type="scientific">Holtiella tumoricola</name>
    <dbReference type="NCBI Taxonomy" id="3018743"/>
    <lineage>
        <taxon>Bacteria</taxon>
        <taxon>Bacillati</taxon>
        <taxon>Bacillota</taxon>
        <taxon>Clostridia</taxon>
        <taxon>Lachnospirales</taxon>
        <taxon>Cellulosilyticaceae</taxon>
        <taxon>Holtiella</taxon>
    </lineage>
</organism>
<dbReference type="Proteomes" id="UP001169242">
    <property type="component" value="Unassembled WGS sequence"/>
</dbReference>
<name>A0AA42J103_9FIRM</name>
<accession>A0AA42J103</accession>
<evidence type="ECO:0000313" key="1">
    <source>
        <dbReference type="EMBL" id="MDA3731716.1"/>
    </source>
</evidence>
<sequence>MKELAEYTKQIAIFEPSKLELKHALMAGERKALSLQDVYTKEQDKQAGTVASNMLQGIEQSIELTTLGNTSYVSRKLVNIEVSATKQLGLFFIASDSHSWNSGQYAINIDKSIVKI</sequence>
<protein>
    <submittedName>
        <fullName evidence="1">Uncharacterized protein</fullName>
    </submittedName>
</protein>
<proteinExistence type="predicted"/>
<keyword evidence="2" id="KW-1185">Reference proteome</keyword>